<evidence type="ECO:0000313" key="2">
    <source>
        <dbReference type="Proteomes" id="UP000198967"/>
    </source>
</evidence>
<protein>
    <submittedName>
        <fullName evidence="1">Uncharacterized protein</fullName>
    </submittedName>
</protein>
<gene>
    <name evidence="1" type="ORF">SAMN05216377_110127</name>
</gene>
<organism evidence="1 2">
    <name type="scientific">Pseudonocardia oroxyli</name>
    <dbReference type="NCBI Taxonomy" id="366584"/>
    <lineage>
        <taxon>Bacteria</taxon>
        <taxon>Bacillati</taxon>
        <taxon>Actinomycetota</taxon>
        <taxon>Actinomycetes</taxon>
        <taxon>Pseudonocardiales</taxon>
        <taxon>Pseudonocardiaceae</taxon>
        <taxon>Pseudonocardia</taxon>
    </lineage>
</organism>
<name>A0A1G7SWY5_PSEOR</name>
<dbReference type="AlphaFoldDB" id="A0A1G7SWY5"/>
<reference evidence="1 2" key="1">
    <citation type="submission" date="2016-10" db="EMBL/GenBank/DDBJ databases">
        <authorList>
            <person name="de Groot N.N."/>
        </authorList>
    </citation>
    <scope>NUCLEOTIDE SEQUENCE [LARGE SCALE GENOMIC DNA]</scope>
    <source>
        <strain evidence="1 2">CGMCC 4.3143</strain>
    </source>
</reference>
<accession>A0A1G7SWY5</accession>
<keyword evidence="2" id="KW-1185">Reference proteome</keyword>
<dbReference type="RefSeq" id="WP_176921364.1">
    <property type="nucleotide sequence ID" value="NZ_FNBE01000010.1"/>
</dbReference>
<dbReference type="Proteomes" id="UP000198967">
    <property type="component" value="Unassembled WGS sequence"/>
</dbReference>
<proteinExistence type="predicted"/>
<evidence type="ECO:0000313" key="1">
    <source>
        <dbReference type="EMBL" id="SDG27596.1"/>
    </source>
</evidence>
<dbReference type="EMBL" id="FNBE01000010">
    <property type="protein sequence ID" value="SDG27596.1"/>
    <property type="molecule type" value="Genomic_DNA"/>
</dbReference>
<sequence length="48" mass="5260">MSVKMPGLSRVDVFSSARELAESSATSWLMTAMPDALEDPVVVQLSYR</sequence>